<dbReference type="InterPro" id="IPR036935">
    <property type="entry name" value="Ribosomal_bL9_N_sf"/>
</dbReference>
<keyword evidence="5 7" id="KW-0687">Ribonucleoprotein</keyword>
<keyword evidence="2 7" id="KW-0699">rRNA-binding</keyword>
<dbReference type="SUPFAM" id="SSF55658">
    <property type="entry name" value="L9 N-domain-like"/>
    <property type="match status" value="1"/>
</dbReference>
<evidence type="ECO:0000256" key="4">
    <source>
        <dbReference type="ARBA" id="ARBA00022980"/>
    </source>
</evidence>
<dbReference type="NCBIfam" id="TIGR00158">
    <property type="entry name" value="L9"/>
    <property type="match status" value="1"/>
</dbReference>
<accession>A0A916SYG6</accession>
<comment type="similarity">
    <text evidence="1 7">Belongs to the bacterial ribosomal protein bL9 family.</text>
</comment>
<evidence type="ECO:0000256" key="2">
    <source>
        <dbReference type="ARBA" id="ARBA00022730"/>
    </source>
</evidence>
<dbReference type="GO" id="GO:1990904">
    <property type="term" value="C:ribonucleoprotein complex"/>
    <property type="evidence" value="ECO:0007669"/>
    <property type="project" value="UniProtKB-KW"/>
</dbReference>
<sequence>MKIILTHEVATLGAPGDVVEVKDGYARNYLLPRHLATPWTKGGQKQVDAITQARANRAVQSLEHAQSLKGNLESSVISLSARAGASGRLFGAVTTAEIAEAVKAAGAGDIDRRTVQIAQPIRNLGNHEVSVKLHPEVEAKLKLDVVAAK</sequence>
<evidence type="ECO:0000256" key="7">
    <source>
        <dbReference type="HAMAP-Rule" id="MF_00503"/>
    </source>
</evidence>
<dbReference type="FunFam" id="3.40.5.10:FF:000003">
    <property type="entry name" value="50S ribosomal protein L9"/>
    <property type="match status" value="1"/>
</dbReference>
<dbReference type="InterPro" id="IPR020069">
    <property type="entry name" value="Ribosomal_bL9_C"/>
</dbReference>
<evidence type="ECO:0000256" key="1">
    <source>
        <dbReference type="ARBA" id="ARBA00010605"/>
    </source>
</evidence>
<dbReference type="AlphaFoldDB" id="A0A916SYG6"/>
<dbReference type="GO" id="GO:0005840">
    <property type="term" value="C:ribosome"/>
    <property type="evidence" value="ECO:0007669"/>
    <property type="project" value="UniProtKB-KW"/>
</dbReference>
<keyword evidence="3 7" id="KW-0694">RNA-binding</keyword>
<evidence type="ECO:0000313" key="10">
    <source>
        <dbReference type="Proteomes" id="UP000636793"/>
    </source>
</evidence>
<dbReference type="GO" id="GO:0003735">
    <property type="term" value="F:structural constituent of ribosome"/>
    <property type="evidence" value="ECO:0007669"/>
    <property type="project" value="InterPro"/>
</dbReference>
<evidence type="ECO:0000256" key="5">
    <source>
        <dbReference type="ARBA" id="ARBA00023274"/>
    </source>
</evidence>
<evidence type="ECO:0000259" key="8">
    <source>
        <dbReference type="PROSITE" id="PS00651"/>
    </source>
</evidence>
<dbReference type="GO" id="GO:0019843">
    <property type="term" value="F:rRNA binding"/>
    <property type="evidence" value="ECO:0007669"/>
    <property type="project" value="UniProtKB-UniRule"/>
</dbReference>
<feature type="domain" description="Ribosomal protein L9" evidence="8">
    <location>
        <begin position="13"/>
        <end position="40"/>
    </location>
</feature>
<dbReference type="SUPFAM" id="SSF55653">
    <property type="entry name" value="Ribosomal protein L9 C-domain"/>
    <property type="match status" value="1"/>
</dbReference>
<name>A0A916SYG6_9MICO</name>
<dbReference type="RefSeq" id="WP_188836019.1">
    <property type="nucleotide sequence ID" value="NZ_BMHI01000002.1"/>
</dbReference>
<dbReference type="InterPro" id="IPR036791">
    <property type="entry name" value="Ribosomal_bL9_C_sf"/>
</dbReference>
<dbReference type="InterPro" id="IPR020070">
    <property type="entry name" value="Ribosomal_bL9_N"/>
</dbReference>
<dbReference type="EMBL" id="BMHI01000002">
    <property type="protein sequence ID" value="GGB23130.1"/>
    <property type="molecule type" value="Genomic_DNA"/>
</dbReference>
<dbReference type="GO" id="GO:0006412">
    <property type="term" value="P:translation"/>
    <property type="evidence" value="ECO:0007669"/>
    <property type="project" value="UniProtKB-UniRule"/>
</dbReference>
<dbReference type="InterPro" id="IPR009027">
    <property type="entry name" value="Ribosomal_bL9/RNase_H1_N"/>
</dbReference>
<dbReference type="PANTHER" id="PTHR21368">
    <property type="entry name" value="50S RIBOSOMAL PROTEIN L9"/>
    <property type="match status" value="1"/>
</dbReference>
<evidence type="ECO:0000256" key="3">
    <source>
        <dbReference type="ARBA" id="ARBA00022884"/>
    </source>
</evidence>
<proteinExistence type="inferred from homology"/>
<dbReference type="PROSITE" id="PS00651">
    <property type="entry name" value="RIBOSOMAL_L9"/>
    <property type="match status" value="1"/>
</dbReference>
<dbReference type="InterPro" id="IPR000244">
    <property type="entry name" value="Ribosomal_bL9"/>
</dbReference>
<reference evidence="9" key="2">
    <citation type="submission" date="2020-09" db="EMBL/GenBank/DDBJ databases">
        <authorList>
            <person name="Sun Q."/>
            <person name="Zhou Y."/>
        </authorList>
    </citation>
    <scope>NUCLEOTIDE SEQUENCE</scope>
    <source>
        <strain evidence="9">CGMCC 1.15085</strain>
    </source>
</reference>
<reference evidence="9" key="1">
    <citation type="journal article" date="2014" name="Int. J. Syst. Evol. Microbiol.">
        <title>Complete genome sequence of Corynebacterium casei LMG S-19264T (=DSM 44701T), isolated from a smear-ripened cheese.</title>
        <authorList>
            <consortium name="US DOE Joint Genome Institute (JGI-PGF)"/>
            <person name="Walter F."/>
            <person name="Albersmeier A."/>
            <person name="Kalinowski J."/>
            <person name="Ruckert C."/>
        </authorList>
    </citation>
    <scope>NUCLEOTIDE SEQUENCE</scope>
    <source>
        <strain evidence="9">CGMCC 1.15085</strain>
    </source>
</reference>
<dbReference type="Pfam" id="PF03948">
    <property type="entry name" value="Ribosomal_L9_C"/>
    <property type="match status" value="1"/>
</dbReference>
<organism evidence="9 10">
    <name type="scientific">Flexivirga endophytica</name>
    <dbReference type="NCBI Taxonomy" id="1849103"/>
    <lineage>
        <taxon>Bacteria</taxon>
        <taxon>Bacillati</taxon>
        <taxon>Actinomycetota</taxon>
        <taxon>Actinomycetes</taxon>
        <taxon>Micrococcales</taxon>
        <taxon>Dermacoccaceae</taxon>
        <taxon>Flexivirga</taxon>
    </lineage>
</organism>
<evidence type="ECO:0000313" key="9">
    <source>
        <dbReference type="EMBL" id="GGB23130.1"/>
    </source>
</evidence>
<dbReference type="InterPro" id="IPR020594">
    <property type="entry name" value="Ribosomal_bL9_bac/chp"/>
</dbReference>
<keyword evidence="4 7" id="KW-0689">Ribosomal protein</keyword>
<dbReference type="Proteomes" id="UP000636793">
    <property type="component" value="Unassembled WGS sequence"/>
</dbReference>
<dbReference type="Pfam" id="PF01281">
    <property type="entry name" value="Ribosomal_L9_N"/>
    <property type="match status" value="1"/>
</dbReference>
<keyword evidence="10" id="KW-1185">Reference proteome</keyword>
<dbReference type="Gene3D" id="3.40.5.10">
    <property type="entry name" value="Ribosomal protein L9, N-terminal domain"/>
    <property type="match status" value="1"/>
</dbReference>
<dbReference type="Gene3D" id="3.10.430.100">
    <property type="entry name" value="Ribosomal protein L9, C-terminal domain"/>
    <property type="match status" value="1"/>
</dbReference>
<protein>
    <recommendedName>
        <fullName evidence="6 7">Large ribosomal subunit protein bL9</fullName>
    </recommendedName>
</protein>
<evidence type="ECO:0000256" key="6">
    <source>
        <dbReference type="ARBA" id="ARBA00035292"/>
    </source>
</evidence>
<dbReference type="HAMAP" id="MF_00503">
    <property type="entry name" value="Ribosomal_bL9"/>
    <property type="match status" value="1"/>
</dbReference>
<comment type="caution">
    <text evidence="9">The sequence shown here is derived from an EMBL/GenBank/DDBJ whole genome shotgun (WGS) entry which is preliminary data.</text>
</comment>
<comment type="function">
    <text evidence="7">Binds to the 23S rRNA.</text>
</comment>
<gene>
    <name evidence="7 9" type="primary">rplI</name>
    <name evidence="9" type="ORF">GCM10011492_11230</name>
</gene>